<sequence>MGKIIAILLLLFIILILVFSIPAVQTKLGKYATKRLNEDFKTNINIDKIGLQYNGDVNIKGVLIRDYKKDTLIAASKINTSILSVKNVINGTLNFGDIVLEDLIFNVKTYQGETDTNLDVFVSRFDEDTPSEEKSSFLMSSSDVTITNGIFRLIDENKETPRILQFEDLNINATNFLIDASDVSARINTMQFLDSRGLALENLSTNFSYTLTQMRFDNLTIKTQESFVKGQLHFNYNREDFKFFEDKVNVDANFTEANILLDDLNTFYNEFGKEQYASFSTQLSGTLNDLTTNDLKLNTSRNTKIYGTINFKNLFNSEANNFEMDGSFTNLSSNYKDLKALLPNVLGEAIPSIFNKLGNFTAKGDTHITPDNIIADLEINTDLGYVKSDLKMFNINNIDNASYRGNIIFDEFNIGKLLDDPNLTTTSLNVDVDGVGFKKENLSTQLKGDVYSINYNKYNYQNIVVNGNYKQSKFNGNLVIDDVNLQLEFNGLADLSQDVNSFDFVADVKYANLKTLNFYNRDEQSEFSGTVDMKMNATTLDDAVGYIQFKNTTYINENDTYSFKDFEINSQFINNEHIIDINSPEIIEGKLSGSFKFNDLEPLFENSIKSMYTNYVPNTIEGNQYIDFNFKIYNKIVEVFLPEVELGPNTYIKGRVESNEKAFQLTFKSPKIKLLDYFANAIEVQVDNNNPLFNTFVEIDSIYTKPYSISKFNLINVTLNDTLYMRSEFKGGKRNDDLYNLSFYHTINQEDKSVFGFKKSDVTFKGNKWYVNEDKNNYNKIVFDRDFKDFTIEDLILNHQEEEIKLAGVIKDSTYKDLKLNFKAVDLNKIVPEIDSLSLGGIINGKLNILQENGSYVPTSNITIDDLELNKTYLGSFEANIEGNSDLSNYNVNAKIKDDATNSFLANGNIYVAGENPNIDVNLNFNKFSLKPLNPFLDGILSNIRGEITGNTKVIGSLNKPNFNGELKIDNGGLGIPYLNVDYDFQENTSLTLSNQSFIFNKTNITDTKANSKGNFSGSISHNNFSDWKLDLDISTQKLLVLDTEYTEESMYYGTAFIGGSAKIFGSTDALSINVIAETKEGTVFKIPLNDNESFGDNSIIHFLTPEEKQAKEEGKEIDFEVDEGLDLNFELDVTQDAEIEILIDKTSGSTIKGRGVGGLLIEINTNNKFDMYGDFVVYEGVYNFLYSGVVQKQFIVEPYVSTLAWNGAPLEALIDIKAKYSTRANPSPLLDSPINRSIPVDLTLELTDQLERPTINYAFEFPNTSSTIKSELNYRLDSREDRENQALFLLATGSFSRGLENLNFTGTLTERLNGLVNNLLSSGDGKFNVGLNFEAGQNRPDFQTDNRVGVTLQTKISDRVLINGKVGVPVGGLGDSVIAGDVQVDFLLNEEGTLIAKVFNRENSIRNFGEEIGYTQGVGIAYNVDFDTFGELLRKIFNPKKEKEEENDQEDDNNNSQNPNQTATETDPVFKSNTTFKED</sequence>
<reference evidence="7" key="1">
    <citation type="submission" date="2022-11" db="EMBL/GenBank/DDBJ databases">
        <title>Refractory cell wall polysaccharides provide important carbon source for microbial heterotrophs in the hadal ocean.</title>
        <authorList>
            <person name="Zhu X."/>
        </authorList>
    </citation>
    <scope>NUCLEOTIDE SEQUENCE</scope>
    <source>
        <strain evidence="7">MTRN7</strain>
    </source>
</reference>
<evidence type="ECO:0000256" key="5">
    <source>
        <dbReference type="SAM" id="MobiDB-lite"/>
    </source>
</evidence>
<accession>A0ABT4RXK5</accession>
<evidence type="ECO:0000256" key="4">
    <source>
        <dbReference type="ARBA" id="ARBA00023136"/>
    </source>
</evidence>
<dbReference type="Pfam" id="PF04357">
    <property type="entry name" value="TamB"/>
    <property type="match status" value="1"/>
</dbReference>
<evidence type="ECO:0000313" key="7">
    <source>
        <dbReference type="EMBL" id="MDA0176546.1"/>
    </source>
</evidence>
<evidence type="ECO:0000259" key="6">
    <source>
        <dbReference type="Pfam" id="PF04357"/>
    </source>
</evidence>
<evidence type="ECO:0000256" key="2">
    <source>
        <dbReference type="ARBA" id="ARBA00022692"/>
    </source>
</evidence>
<gene>
    <name evidence="7" type="ORF">OOZ35_03475</name>
</gene>
<keyword evidence="2" id="KW-0812">Transmembrane</keyword>
<evidence type="ECO:0000313" key="8">
    <source>
        <dbReference type="Proteomes" id="UP001149142"/>
    </source>
</evidence>
<dbReference type="Proteomes" id="UP001149142">
    <property type="component" value="Unassembled WGS sequence"/>
</dbReference>
<feature type="domain" description="Translocation and assembly module TamB C-terminal" evidence="6">
    <location>
        <begin position="1005"/>
        <end position="1427"/>
    </location>
</feature>
<proteinExistence type="predicted"/>
<dbReference type="RefSeq" id="WP_223878846.1">
    <property type="nucleotide sequence ID" value="NZ_CP061703.1"/>
</dbReference>
<dbReference type="PANTHER" id="PTHR36985">
    <property type="entry name" value="TRANSLOCATION AND ASSEMBLY MODULE SUBUNIT TAMB"/>
    <property type="match status" value="1"/>
</dbReference>
<protein>
    <submittedName>
        <fullName evidence="7">Translocation/assembly module TamB domain-containing protein</fullName>
    </submittedName>
</protein>
<evidence type="ECO:0000256" key="1">
    <source>
        <dbReference type="ARBA" id="ARBA00004167"/>
    </source>
</evidence>
<dbReference type="PANTHER" id="PTHR36985:SF1">
    <property type="entry name" value="TRANSLOCATION AND ASSEMBLY MODULE SUBUNIT TAMB"/>
    <property type="match status" value="1"/>
</dbReference>
<dbReference type="EMBL" id="JAPFGC010000002">
    <property type="protein sequence ID" value="MDA0176546.1"/>
    <property type="molecule type" value="Genomic_DNA"/>
</dbReference>
<dbReference type="InterPro" id="IPR007452">
    <property type="entry name" value="TamB_C"/>
</dbReference>
<feature type="region of interest" description="Disordered" evidence="5">
    <location>
        <begin position="1441"/>
        <end position="1480"/>
    </location>
</feature>
<evidence type="ECO:0000256" key="3">
    <source>
        <dbReference type="ARBA" id="ARBA00022989"/>
    </source>
</evidence>
<comment type="subcellular location">
    <subcellularLocation>
        <location evidence="1">Membrane</location>
        <topology evidence="1">Single-pass membrane protein</topology>
    </subcellularLocation>
</comment>
<name>A0ABT4RXK5_9FLAO</name>
<keyword evidence="3" id="KW-1133">Transmembrane helix</keyword>
<organism evidence="7 8">
    <name type="scientific">Mesoflavibacter profundi</name>
    <dbReference type="NCBI Taxonomy" id="2708110"/>
    <lineage>
        <taxon>Bacteria</taxon>
        <taxon>Pseudomonadati</taxon>
        <taxon>Bacteroidota</taxon>
        <taxon>Flavobacteriia</taxon>
        <taxon>Flavobacteriales</taxon>
        <taxon>Flavobacteriaceae</taxon>
        <taxon>Mesoflavibacter</taxon>
    </lineage>
</organism>
<keyword evidence="8" id="KW-1185">Reference proteome</keyword>
<keyword evidence="4" id="KW-0472">Membrane</keyword>
<comment type="caution">
    <text evidence="7">The sequence shown here is derived from an EMBL/GenBank/DDBJ whole genome shotgun (WGS) entry which is preliminary data.</text>
</comment>